<accession>A0A2T4IAF4</accession>
<feature type="transmembrane region" description="Helical" evidence="1">
    <location>
        <begin position="366"/>
        <end position="385"/>
    </location>
</feature>
<keyword evidence="1" id="KW-1133">Transmembrane helix</keyword>
<name>A0A2T4IAF4_9MOLU</name>
<protein>
    <submittedName>
        <fullName evidence="2">Putative transmembrane protein</fullName>
    </submittedName>
</protein>
<evidence type="ECO:0000256" key="1">
    <source>
        <dbReference type="SAM" id="Phobius"/>
    </source>
</evidence>
<feature type="transmembrane region" description="Helical" evidence="1">
    <location>
        <begin position="316"/>
        <end position="336"/>
    </location>
</feature>
<proteinExistence type="predicted"/>
<keyword evidence="1" id="KW-0472">Membrane</keyword>
<dbReference type="AlphaFoldDB" id="A0A2T4IAF4"/>
<feature type="transmembrane region" description="Helical" evidence="1">
    <location>
        <begin position="408"/>
        <end position="424"/>
    </location>
</feature>
<feature type="transmembrane region" description="Helical" evidence="1">
    <location>
        <begin position="473"/>
        <end position="492"/>
    </location>
</feature>
<comment type="caution">
    <text evidence="2">The sequence shown here is derived from an EMBL/GenBank/DDBJ whole genome shotgun (WGS) entry which is preliminary data.</text>
</comment>
<sequence>MIRKNKLFVLTSICIVIFIWFYLNIDDIVLYSMSGKKDGIFFKITMGSYRWLEEWNRLLEVHFYSNTSIKIWKEHIEHKGFQLQGFVEYNSLIYYLIKLTKIGFGSLCFTLFITLCKKTIFNPFRDIWKYQKNRGVFVSSKMNETLIFLDKMLERIQNHNIKKVFYSINSFLKLTYKPVFLIRLISDIRNSLLTKSLKNELSYYEILIDLVIDFIREIKKKEIHSLEYKMPHELFPLIKRTIEYYSKNSSYYLNYCINANQNSGIAKILIIWLTYLSWSSIFLLNLIIGTVFVFILNTIIYLVIYDKSNNLWFTNFSIWLTLIILTIPSSIIYLFISKNSNRISKSANCKDKIKNLKNILENVKRITVNIIFFVVITFLPIALYLKLDLFSSLIIKQTNPLFSKELDFILYHILYVNLLLYWLLSLIEIVRKEKKITIIIVFNKVFIPIFVLSFFIGISFWIKSYYRFESIDYKVKIIITILITIWIFIIIYEAAIYNPIAFIIYLLSFLVKLVFNWLFEIIENFFITINSNNKNTESLIITYLIKENPKNIHQIVEQFNIEEKEVNLIILKYLYKKIDCKKETKINILKYLCWQYQYTEKKLSEMFNVEKKKIETLIRKNNSKKERINICNKFTKQKNLKVFNLNIFWLIKVYILFMFVNLLLVGAFLFFSYTLHESLKYC</sequence>
<gene>
    <name evidence="2" type="ORF">MLEAa_2660</name>
</gene>
<dbReference type="EMBL" id="LAUU01000006">
    <property type="protein sequence ID" value="PTD31560.1"/>
    <property type="molecule type" value="Genomic_DNA"/>
</dbReference>
<organism evidence="2 3">
    <name type="scientific">Mycoplasma leachii 06049</name>
    <dbReference type="NCBI Taxonomy" id="1188244"/>
    <lineage>
        <taxon>Bacteria</taxon>
        <taxon>Bacillati</taxon>
        <taxon>Mycoplasmatota</taxon>
        <taxon>Mollicutes</taxon>
        <taxon>Mycoplasmataceae</taxon>
        <taxon>Mycoplasma</taxon>
    </lineage>
</organism>
<feature type="transmembrane region" description="Helical" evidence="1">
    <location>
        <begin position="7"/>
        <end position="25"/>
    </location>
</feature>
<evidence type="ECO:0000313" key="2">
    <source>
        <dbReference type="EMBL" id="PTD31560.1"/>
    </source>
</evidence>
<reference evidence="2 3" key="1">
    <citation type="submission" date="2015-04" db="EMBL/GenBank/DDBJ databases">
        <title>Genome sequence of Mycoplasma leachii strain 06049.</title>
        <authorList>
            <person name="Sirand-Pugnet P."/>
            <person name="Breton M."/>
            <person name="Dordet-Frisoni E."/>
            <person name="Baranowski E."/>
            <person name="Barre A."/>
            <person name="Couture C."/>
            <person name="Dupuy V."/>
            <person name="Gaurivaud P."/>
            <person name="Jacob D."/>
            <person name="Lemaitre C."/>
            <person name="Manso-Silvan L."/>
            <person name="Nikolski M."/>
            <person name="Nouvel L.-X."/>
            <person name="Poumarat F."/>
            <person name="Tardy F."/>
            <person name="Thebault P."/>
            <person name="Theil S."/>
            <person name="Citti C."/>
            <person name="Thiaucourt F."/>
            <person name="Blanchard A."/>
        </authorList>
    </citation>
    <scope>NUCLEOTIDE SEQUENCE [LARGE SCALE GENOMIC DNA]</scope>
    <source>
        <strain evidence="2 3">06049</strain>
    </source>
</reference>
<feature type="transmembrane region" description="Helical" evidence="1">
    <location>
        <begin position="436"/>
        <end position="461"/>
    </location>
</feature>
<feature type="transmembrane region" description="Helical" evidence="1">
    <location>
        <begin position="647"/>
        <end position="671"/>
    </location>
</feature>
<evidence type="ECO:0000313" key="3">
    <source>
        <dbReference type="Proteomes" id="UP000241093"/>
    </source>
</evidence>
<feature type="transmembrane region" description="Helical" evidence="1">
    <location>
        <begin position="281"/>
        <end position="304"/>
    </location>
</feature>
<dbReference type="Proteomes" id="UP000241093">
    <property type="component" value="Unassembled WGS sequence"/>
</dbReference>
<keyword evidence="1 2" id="KW-0812">Transmembrane</keyword>
<feature type="transmembrane region" description="Helical" evidence="1">
    <location>
        <begin position="92"/>
        <end position="115"/>
    </location>
</feature>